<sequence>MFRRTQDPELRKNCFAYGAITRSGRLSQAVWLQSFLVTQMFGPTTPGSKLPGLGCSPFARRY</sequence>
<dbReference type="EMBL" id="BFFP01000077">
    <property type="protein sequence ID" value="GBG95890.1"/>
    <property type="molecule type" value="Genomic_DNA"/>
</dbReference>
<evidence type="ECO:0000313" key="1">
    <source>
        <dbReference type="EMBL" id="GBG95890.1"/>
    </source>
</evidence>
<dbReference type="Proteomes" id="UP000286848">
    <property type="component" value="Unassembled WGS sequence"/>
</dbReference>
<comment type="caution">
    <text evidence="1">The sequence shown here is derived from an EMBL/GenBank/DDBJ whole genome shotgun (WGS) entry which is preliminary data.</text>
</comment>
<dbReference type="AlphaFoldDB" id="A0A401IWG8"/>
<keyword evidence="2" id="KW-1185">Reference proteome</keyword>
<protein>
    <submittedName>
        <fullName evidence="1">Uncharacterized protein</fullName>
    </submittedName>
</protein>
<accession>A0A401IWG8</accession>
<gene>
    <name evidence="1" type="ORF">LFYK43_23490</name>
</gene>
<reference evidence="1 2" key="1">
    <citation type="journal article" date="2019" name="Int. J. Syst. Evol. Microbiol.">
        <title>Lactobacillus salitolerans sp. nov., a novel lactic acid bacterium isolated from spent mushroom substrates.</title>
        <authorList>
            <person name="Tohno M."/>
            <person name="Tanizawa Y."/>
            <person name="Kojima Y."/>
            <person name="Sakamoto M."/>
            <person name="Nakamura Y."/>
            <person name="Ohkuma M."/>
            <person name="Kobayashi H."/>
        </authorList>
    </citation>
    <scope>NUCLEOTIDE SEQUENCE [LARGE SCALE GENOMIC DNA]</scope>
    <source>
        <strain evidence="1 2">YK43</strain>
    </source>
</reference>
<organism evidence="1 2">
    <name type="scientific">Ligilactobacillus salitolerans</name>
    <dbReference type="NCBI Taxonomy" id="1808352"/>
    <lineage>
        <taxon>Bacteria</taxon>
        <taxon>Bacillati</taxon>
        <taxon>Bacillota</taxon>
        <taxon>Bacilli</taxon>
        <taxon>Lactobacillales</taxon>
        <taxon>Lactobacillaceae</taxon>
        <taxon>Ligilactobacillus</taxon>
    </lineage>
</organism>
<evidence type="ECO:0000313" key="2">
    <source>
        <dbReference type="Proteomes" id="UP000286848"/>
    </source>
</evidence>
<name>A0A401IWG8_9LACO</name>
<proteinExistence type="predicted"/>